<evidence type="ECO:0000256" key="2">
    <source>
        <dbReference type="ARBA" id="ARBA00023125"/>
    </source>
</evidence>
<dbReference type="InterPro" id="IPR003441">
    <property type="entry name" value="NAC-dom"/>
</dbReference>
<dbReference type="PANTHER" id="PTHR31124:SF7">
    <property type="entry name" value="APICAL MERISTEM FORMATION PROTEIN-RELATED"/>
    <property type="match status" value="1"/>
</dbReference>
<reference evidence="7" key="2">
    <citation type="submission" date="2025-08" db="UniProtKB">
        <authorList>
            <consortium name="RefSeq"/>
        </authorList>
    </citation>
    <scope>IDENTIFICATION</scope>
    <source>
        <tissue evidence="7">Leaf</tissue>
    </source>
</reference>
<evidence type="ECO:0000259" key="5">
    <source>
        <dbReference type="PROSITE" id="PS51005"/>
    </source>
</evidence>
<keyword evidence="6" id="KW-1185">Reference proteome</keyword>
<protein>
    <submittedName>
        <fullName evidence="7">Uncharacterized protein LOC104790373</fullName>
    </submittedName>
</protein>
<evidence type="ECO:0000256" key="4">
    <source>
        <dbReference type="ARBA" id="ARBA00023242"/>
    </source>
</evidence>
<dbReference type="PANTHER" id="PTHR31124">
    <property type="entry name" value="APICAL MERISTEM FORMATION PROTEIN-RELATED-RELATED"/>
    <property type="match status" value="1"/>
</dbReference>
<feature type="domain" description="NAC" evidence="5">
    <location>
        <begin position="10"/>
        <end position="150"/>
    </location>
</feature>
<evidence type="ECO:0000313" key="6">
    <source>
        <dbReference type="Proteomes" id="UP000694864"/>
    </source>
</evidence>
<dbReference type="RefSeq" id="XP_010514414.1">
    <property type="nucleotide sequence ID" value="XM_010516112.2"/>
</dbReference>
<keyword evidence="2" id="KW-0238">DNA-binding</keyword>
<reference evidence="6" key="1">
    <citation type="journal article" date="2014" name="Nat. Commun.">
        <title>The emerging biofuel crop Camelina sativa retains a highly undifferentiated hexaploid genome structure.</title>
        <authorList>
            <person name="Kagale S."/>
            <person name="Koh C."/>
            <person name="Nixon J."/>
            <person name="Bollina V."/>
            <person name="Clarke W.E."/>
            <person name="Tuteja R."/>
            <person name="Spillane C."/>
            <person name="Robinson S.J."/>
            <person name="Links M.G."/>
            <person name="Clarke C."/>
            <person name="Higgins E.E."/>
            <person name="Huebert T."/>
            <person name="Sharpe A.G."/>
            <person name="Parkin I.A."/>
        </authorList>
    </citation>
    <scope>NUCLEOTIDE SEQUENCE [LARGE SCALE GENOMIC DNA]</scope>
    <source>
        <strain evidence="6">cv. DH55</strain>
    </source>
</reference>
<dbReference type="GeneID" id="104790373"/>
<gene>
    <name evidence="7" type="primary">LOC104790373</name>
</gene>
<accession>A0ABM0ZDY6</accession>
<keyword evidence="4" id="KW-0539">Nucleus</keyword>
<dbReference type="InterPro" id="IPR036093">
    <property type="entry name" value="NAC_dom_sf"/>
</dbReference>
<name>A0ABM0ZDY6_CAMSA</name>
<dbReference type="Gene3D" id="2.170.150.80">
    <property type="entry name" value="NAC domain"/>
    <property type="match status" value="2"/>
</dbReference>
<dbReference type="Proteomes" id="UP000694864">
    <property type="component" value="Chromosome 6"/>
</dbReference>
<keyword evidence="1" id="KW-0805">Transcription regulation</keyword>
<evidence type="ECO:0000313" key="7">
    <source>
        <dbReference type="RefSeq" id="XP_010514414.1"/>
    </source>
</evidence>
<dbReference type="SUPFAM" id="SSF101941">
    <property type="entry name" value="NAC domain"/>
    <property type="match status" value="2"/>
</dbReference>
<evidence type="ECO:0000256" key="1">
    <source>
        <dbReference type="ARBA" id="ARBA00023015"/>
    </source>
</evidence>
<dbReference type="PROSITE" id="PS51005">
    <property type="entry name" value="NAC"/>
    <property type="match status" value="2"/>
</dbReference>
<organism evidence="6 7">
    <name type="scientific">Camelina sativa</name>
    <name type="common">False flax</name>
    <name type="synonym">Myagrum sativum</name>
    <dbReference type="NCBI Taxonomy" id="90675"/>
    <lineage>
        <taxon>Eukaryota</taxon>
        <taxon>Viridiplantae</taxon>
        <taxon>Streptophyta</taxon>
        <taxon>Embryophyta</taxon>
        <taxon>Tracheophyta</taxon>
        <taxon>Spermatophyta</taxon>
        <taxon>Magnoliopsida</taxon>
        <taxon>eudicotyledons</taxon>
        <taxon>Gunneridae</taxon>
        <taxon>Pentapetalae</taxon>
        <taxon>rosids</taxon>
        <taxon>malvids</taxon>
        <taxon>Brassicales</taxon>
        <taxon>Brassicaceae</taxon>
        <taxon>Camelineae</taxon>
        <taxon>Camelina</taxon>
    </lineage>
</organism>
<keyword evidence="3" id="KW-0804">Transcription</keyword>
<dbReference type="Pfam" id="PF02365">
    <property type="entry name" value="NAM"/>
    <property type="match status" value="2"/>
</dbReference>
<sequence>MMEMEMEIENDVLYVHDEDDDELISYHLDSILKNGNAKPNNFFQDVDVFNKNPREVFDSKNPIFAFVMSRTEDCGKTDGCESGCWRIMGNDKLIRSEKTGKFLGFKRILKFCEKKKLREYKRTWVMEEYRLVNRGKRDDEAAVICKIRLMFETKITFLLAKHFSYLFTSQSLPFPARISLSDYGIGLPYSSPDDLSYLQMLIDKKGNIWSTSNDVYCVEPSTHVSLEQSYEDLKKRRFFFVKRTKACGKTDGCDGGCWRIMGRDKVVKSKEGKVHGIKRVFKFIKTVQQRYVLQGQDVEVTWVMEEYRLTKKKKQDEVICVIKLLFPYLLNHLLRRW</sequence>
<feature type="domain" description="NAC" evidence="5">
    <location>
        <begin position="172"/>
        <end position="325"/>
    </location>
</feature>
<evidence type="ECO:0000256" key="3">
    <source>
        <dbReference type="ARBA" id="ARBA00023163"/>
    </source>
</evidence>
<proteinExistence type="predicted"/>